<dbReference type="RefSeq" id="WP_234859698.1">
    <property type="nucleotide sequence ID" value="NZ_JAKEVZ010000001.1"/>
</dbReference>
<dbReference type="Pfam" id="PF13098">
    <property type="entry name" value="Thioredoxin_2"/>
    <property type="match status" value="1"/>
</dbReference>
<dbReference type="InterPro" id="IPR036249">
    <property type="entry name" value="Thioredoxin-like_sf"/>
</dbReference>
<evidence type="ECO:0000256" key="2">
    <source>
        <dbReference type="SAM" id="SignalP"/>
    </source>
</evidence>
<feature type="chain" id="PRO_5045802622" evidence="2">
    <location>
        <begin position="20"/>
        <end position="158"/>
    </location>
</feature>
<dbReference type="Proteomes" id="UP001201449">
    <property type="component" value="Unassembled WGS sequence"/>
</dbReference>
<keyword evidence="2" id="KW-0732">Signal</keyword>
<keyword evidence="5" id="KW-1185">Reference proteome</keyword>
<accession>A0ABS9BQ35</accession>
<sequence>MKSIVALVIVLFLSGNCPAQESNTDFWLTFEQLEDSLRVNPKPVFLYFHTDWCTYCRKMEAEVFKKPRVVEQFSTQFYAVKFDAEYPGDVDFDGRIFSNGQLKTSRNPLHDLALLFNGQNNTFAPPLMVFLDGDFVLKKRVNQYMDSKALVETLESLF</sequence>
<protein>
    <submittedName>
        <fullName evidence="4">Thioredoxin family protein</fullName>
    </submittedName>
</protein>
<evidence type="ECO:0000313" key="5">
    <source>
        <dbReference type="Proteomes" id="UP001201449"/>
    </source>
</evidence>
<feature type="domain" description="Thioredoxin-like fold" evidence="3">
    <location>
        <begin position="41"/>
        <end position="152"/>
    </location>
</feature>
<evidence type="ECO:0000313" key="4">
    <source>
        <dbReference type="EMBL" id="MCF1749494.1"/>
    </source>
</evidence>
<evidence type="ECO:0000259" key="3">
    <source>
        <dbReference type="Pfam" id="PF13098"/>
    </source>
</evidence>
<organism evidence="4 5">
    <name type="scientific">Mariniradius sediminis</name>
    <dbReference type="NCBI Taxonomy" id="2909237"/>
    <lineage>
        <taxon>Bacteria</taxon>
        <taxon>Pseudomonadati</taxon>
        <taxon>Bacteroidota</taxon>
        <taxon>Cytophagia</taxon>
        <taxon>Cytophagales</taxon>
        <taxon>Cyclobacteriaceae</taxon>
        <taxon>Mariniradius</taxon>
    </lineage>
</organism>
<name>A0ABS9BQ35_9BACT</name>
<proteinExistence type="predicted"/>
<dbReference type="EMBL" id="JAKEVZ010000001">
    <property type="protein sequence ID" value="MCF1749494.1"/>
    <property type="molecule type" value="Genomic_DNA"/>
</dbReference>
<dbReference type="PROSITE" id="PS00194">
    <property type="entry name" value="THIOREDOXIN_1"/>
    <property type="match status" value="1"/>
</dbReference>
<evidence type="ECO:0000256" key="1">
    <source>
        <dbReference type="ARBA" id="ARBA00023284"/>
    </source>
</evidence>
<keyword evidence="1" id="KW-0676">Redox-active center</keyword>
<dbReference type="SUPFAM" id="SSF52833">
    <property type="entry name" value="Thioredoxin-like"/>
    <property type="match status" value="1"/>
</dbReference>
<feature type="signal peptide" evidence="2">
    <location>
        <begin position="1"/>
        <end position="19"/>
    </location>
</feature>
<dbReference type="InterPro" id="IPR012336">
    <property type="entry name" value="Thioredoxin-like_fold"/>
</dbReference>
<gene>
    <name evidence="4" type="ORF">L0U89_00310</name>
</gene>
<dbReference type="Gene3D" id="3.40.30.10">
    <property type="entry name" value="Glutaredoxin"/>
    <property type="match status" value="1"/>
</dbReference>
<reference evidence="4 5" key="1">
    <citation type="submission" date="2022-01" db="EMBL/GenBank/DDBJ databases">
        <title>Mariniradius saccharolyticus sp. nov., isolated from sediment of a river.</title>
        <authorList>
            <person name="Liu H."/>
        </authorList>
    </citation>
    <scope>NUCLEOTIDE SEQUENCE [LARGE SCALE GENOMIC DNA]</scope>
    <source>
        <strain evidence="4 5">RY-2</strain>
    </source>
</reference>
<comment type="caution">
    <text evidence="4">The sequence shown here is derived from an EMBL/GenBank/DDBJ whole genome shotgun (WGS) entry which is preliminary data.</text>
</comment>
<dbReference type="InterPro" id="IPR017937">
    <property type="entry name" value="Thioredoxin_CS"/>
</dbReference>